<dbReference type="GO" id="GO:0005576">
    <property type="term" value="C:extracellular region"/>
    <property type="evidence" value="ECO:0007669"/>
    <property type="project" value="UniProtKB-SubCell"/>
</dbReference>
<feature type="coiled-coil region" evidence="4">
    <location>
        <begin position="79"/>
        <end position="127"/>
    </location>
</feature>
<accession>A0A8B8BXV8</accession>
<keyword evidence="2" id="KW-0964">Secreted</keyword>
<dbReference type="KEGG" id="cvn:111114231"/>
<evidence type="ECO:0000256" key="1">
    <source>
        <dbReference type="ARBA" id="ARBA00004613"/>
    </source>
</evidence>
<evidence type="ECO:0000256" key="2">
    <source>
        <dbReference type="ARBA" id="ARBA00022525"/>
    </source>
</evidence>
<dbReference type="PANTHER" id="PTHR22923">
    <property type="entry name" value="CEREBELLIN-RELATED"/>
    <property type="match status" value="1"/>
</dbReference>
<dbReference type="Gene3D" id="2.60.120.40">
    <property type="match status" value="1"/>
</dbReference>
<feature type="domain" description="C1q" evidence="5">
    <location>
        <begin position="191"/>
        <end position="317"/>
    </location>
</feature>
<dbReference type="SMART" id="SM00110">
    <property type="entry name" value="C1Q"/>
    <property type="match status" value="1"/>
</dbReference>
<keyword evidence="3" id="KW-0732">Signal</keyword>
<evidence type="ECO:0000256" key="3">
    <source>
        <dbReference type="ARBA" id="ARBA00022729"/>
    </source>
</evidence>
<keyword evidence="4" id="KW-0175">Coiled coil</keyword>
<dbReference type="Gene3D" id="1.10.287.1490">
    <property type="match status" value="1"/>
</dbReference>
<evidence type="ECO:0000256" key="4">
    <source>
        <dbReference type="SAM" id="Coils"/>
    </source>
</evidence>
<dbReference type="InterPro" id="IPR001073">
    <property type="entry name" value="C1q_dom"/>
</dbReference>
<organism evidence="6 7">
    <name type="scientific">Crassostrea virginica</name>
    <name type="common">Eastern oyster</name>
    <dbReference type="NCBI Taxonomy" id="6565"/>
    <lineage>
        <taxon>Eukaryota</taxon>
        <taxon>Metazoa</taxon>
        <taxon>Spiralia</taxon>
        <taxon>Lophotrochozoa</taxon>
        <taxon>Mollusca</taxon>
        <taxon>Bivalvia</taxon>
        <taxon>Autobranchia</taxon>
        <taxon>Pteriomorphia</taxon>
        <taxon>Ostreida</taxon>
        <taxon>Ostreoidea</taxon>
        <taxon>Ostreidae</taxon>
        <taxon>Crassostrea</taxon>
    </lineage>
</organism>
<proteinExistence type="predicted"/>
<sequence>MEIAALRHENSALKAELQVQSNVTIHLSDKLKTTINSLKQSQDSQRELLSAVSSLQAFQKIMSLDADAKRVIQINTQQLQDAKREIVIINKQLQNTETKFETNNQQLQSATMEIAALRHENSALKAELQVQSNVTTLLSDNLKTTIKSLKQSQDSQRKLSFAVSSLQAFQKIMSLDAGSALVKHPVASQIWTHNNTSIGFTTRLSGTTYNSSSSIIRGDTLLYNGGNAYNGTVFTCPSPGLYLFLVSLITNTKNNGIWMYKNSQYLTLAYSGGKPRHTGAPASAAMWLDVGDQVYLRPYGSSLYLDGNSAFTGVKVN</sequence>
<name>A0A8B8BXV8_CRAVI</name>
<dbReference type="Proteomes" id="UP000694844">
    <property type="component" value="Chromosome 9"/>
</dbReference>
<dbReference type="PANTHER" id="PTHR22923:SF116">
    <property type="entry name" value="C1Q DOMAIN-CONTAINING PROTEIN"/>
    <property type="match status" value="1"/>
</dbReference>
<reference evidence="7" key="1">
    <citation type="submission" date="2025-08" db="UniProtKB">
        <authorList>
            <consortium name="RefSeq"/>
        </authorList>
    </citation>
    <scope>IDENTIFICATION</scope>
    <source>
        <tissue evidence="7">Whole sample</tissue>
    </source>
</reference>
<dbReference type="SUPFAM" id="SSF49842">
    <property type="entry name" value="TNF-like"/>
    <property type="match status" value="1"/>
</dbReference>
<evidence type="ECO:0000259" key="5">
    <source>
        <dbReference type="SMART" id="SM00110"/>
    </source>
</evidence>
<dbReference type="RefSeq" id="XP_022308222.1">
    <property type="nucleotide sequence ID" value="XM_022452514.1"/>
</dbReference>
<protein>
    <submittedName>
        <fullName evidence="7">Uncharacterized protein LOC111114231</fullName>
    </submittedName>
</protein>
<keyword evidence="6" id="KW-1185">Reference proteome</keyword>
<comment type="subcellular location">
    <subcellularLocation>
        <location evidence="1">Secreted</location>
    </subcellularLocation>
</comment>
<evidence type="ECO:0000313" key="6">
    <source>
        <dbReference type="Proteomes" id="UP000694844"/>
    </source>
</evidence>
<dbReference type="InterPro" id="IPR050822">
    <property type="entry name" value="Cerebellin_Synaptic_Org"/>
</dbReference>
<dbReference type="InterPro" id="IPR008983">
    <property type="entry name" value="Tumour_necrosis_fac-like_dom"/>
</dbReference>
<dbReference type="Pfam" id="PF00386">
    <property type="entry name" value="C1q"/>
    <property type="match status" value="1"/>
</dbReference>
<dbReference type="GeneID" id="111114231"/>
<gene>
    <name evidence="7" type="primary">LOC111114231</name>
</gene>
<dbReference type="AlphaFoldDB" id="A0A8B8BXV8"/>
<evidence type="ECO:0000313" key="7">
    <source>
        <dbReference type="RefSeq" id="XP_022308222.1"/>
    </source>
</evidence>